<dbReference type="InterPro" id="IPR000639">
    <property type="entry name" value="Epox_hydrolase-like"/>
</dbReference>
<dbReference type="ESTHER" id="acam1-b0cbs7">
    <property type="family name" value="Epoxide_hydrolase"/>
</dbReference>
<dbReference type="GO" id="GO:0016787">
    <property type="term" value="F:hydrolase activity"/>
    <property type="evidence" value="ECO:0007669"/>
    <property type="project" value="UniProtKB-KW"/>
</dbReference>
<dbReference type="STRING" id="329726.AM1_5371"/>
<dbReference type="AlphaFoldDB" id="B0CBS7"/>
<sequence>MTTASSGWQHQFIQTNKIRLHYVTQGEGDLVILLHGFPEFWYSWRYQLPVLARHFKVVVPDLRGYNDSDKPSSGYDIDTLSEDIVGLIQNLGYRCAHIVGHDTGGMIAWNLAQKFPQYLQNLVLLNAPHPQRLFREFSSNLDQLRRSWYLLAFQIPGLPEWLIQSNLRQFLQDWFQKQAIRKAAFSSETLGIYQAALEKRGVLSAAINYYRQLLSPQDWLSNSDRKLLPIQVPTLVLWGEDDTVLSPNLALGFERFVQAPFRLKFVPECGHWIQQEVPKIVNRELLDFLRQSKPAFS</sequence>
<dbReference type="Gene3D" id="3.40.50.1820">
    <property type="entry name" value="alpha/beta hydrolase"/>
    <property type="match status" value="1"/>
</dbReference>
<dbReference type="SUPFAM" id="SSF53474">
    <property type="entry name" value="alpha/beta-Hydrolases"/>
    <property type="match status" value="1"/>
</dbReference>
<dbReference type="PANTHER" id="PTHR43329">
    <property type="entry name" value="EPOXIDE HYDROLASE"/>
    <property type="match status" value="1"/>
</dbReference>
<dbReference type="Proteomes" id="UP000000268">
    <property type="component" value="Chromosome"/>
</dbReference>
<accession>B0CBS7</accession>
<dbReference type="InterPro" id="IPR029058">
    <property type="entry name" value="AB_hydrolase_fold"/>
</dbReference>
<evidence type="ECO:0000313" key="4">
    <source>
        <dbReference type="Proteomes" id="UP000000268"/>
    </source>
</evidence>
<dbReference type="EMBL" id="CP000828">
    <property type="protein sequence ID" value="ABW30327.1"/>
    <property type="molecule type" value="Genomic_DNA"/>
</dbReference>
<evidence type="ECO:0000256" key="1">
    <source>
        <dbReference type="ARBA" id="ARBA00022801"/>
    </source>
</evidence>
<keyword evidence="1 3" id="KW-0378">Hydrolase</keyword>
<organism evidence="3 4">
    <name type="scientific">Acaryochloris marina (strain MBIC 11017)</name>
    <dbReference type="NCBI Taxonomy" id="329726"/>
    <lineage>
        <taxon>Bacteria</taxon>
        <taxon>Bacillati</taxon>
        <taxon>Cyanobacteriota</taxon>
        <taxon>Cyanophyceae</taxon>
        <taxon>Acaryochloridales</taxon>
        <taxon>Acaryochloridaceae</taxon>
        <taxon>Acaryochloris</taxon>
    </lineage>
</organism>
<dbReference type="eggNOG" id="COG0596">
    <property type="taxonomic scope" value="Bacteria"/>
</dbReference>
<name>B0CBS7_ACAM1</name>
<evidence type="ECO:0000313" key="3">
    <source>
        <dbReference type="EMBL" id="ABW30327.1"/>
    </source>
</evidence>
<evidence type="ECO:0000259" key="2">
    <source>
        <dbReference type="Pfam" id="PF00561"/>
    </source>
</evidence>
<dbReference type="InterPro" id="IPR000073">
    <property type="entry name" value="AB_hydrolase_1"/>
</dbReference>
<dbReference type="Pfam" id="PF00561">
    <property type="entry name" value="Abhydrolase_1"/>
    <property type="match status" value="1"/>
</dbReference>
<proteinExistence type="predicted"/>
<reference evidence="3 4" key="1">
    <citation type="journal article" date="2008" name="Proc. Natl. Acad. Sci. U.S.A.">
        <title>Niche adaptation and genome expansion in the chlorophyll d-producing cyanobacterium Acaryochloris marina.</title>
        <authorList>
            <person name="Swingley W.D."/>
            <person name="Chen M."/>
            <person name="Cheung P.C."/>
            <person name="Conrad A.L."/>
            <person name="Dejesa L.C."/>
            <person name="Hao J."/>
            <person name="Honchak B.M."/>
            <person name="Karbach L.E."/>
            <person name="Kurdoglu A."/>
            <person name="Lahiri S."/>
            <person name="Mastrian S.D."/>
            <person name="Miyashita H."/>
            <person name="Page L."/>
            <person name="Ramakrishna P."/>
            <person name="Satoh S."/>
            <person name="Sattley W.M."/>
            <person name="Shimada Y."/>
            <person name="Taylor H.L."/>
            <person name="Tomo T."/>
            <person name="Tsuchiya T."/>
            <person name="Wang Z.T."/>
            <person name="Raymond J."/>
            <person name="Mimuro M."/>
            <person name="Blankenship R.E."/>
            <person name="Touchman J.W."/>
        </authorList>
    </citation>
    <scope>NUCLEOTIDE SEQUENCE [LARGE SCALE GENOMIC DNA]</scope>
    <source>
        <strain evidence="4">MBIC 11017</strain>
    </source>
</reference>
<dbReference type="PRINTS" id="PR00412">
    <property type="entry name" value="EPOXHYDRLASE"/>
</dbReference>
<dbReference type="KEGG" id="amr:AM1_5371"/>
<feature type="domain" description="AB hydrolase-1" evidence="2">
    <location>
        <begin position="30"/>
        <end position="274"/>
    </location>
</feature>
<dbReference type="PRINTS" id="PR00111">
    <property type="entry name" value="ABHYDROLASE"/>
</dbReference>
<dbReference type="RefSeq" id="WP_010471864.1">
    <property type="nucleotide sequence ID" value="NC_009925.1"/>
</dbReference>
<dbReference type="HOGENOM" id="CLU_020336_7_1_3"/>
<keyword evidence="4" id="KW-1185">Reference proteome</keyword>
<gene>
    <name evidence="3" type="ordered locus">AM1_5371</name>
</gene>
<dbReference type="OrthoDB" id="9797695at2"/>
<protein>
    <submittedName>
        <fullName evidence="3">Alpha/beta hydrolase fold</fullName>
    </submittedName>
</protein>